<dbReference type="InterPro" id="IPR003265">
    <property type="entry name" value="HhH-GPD_domain"/>
</dbReference>
<evidence type="ECO:0000256" key="3">
    <source>
        <dbReference type="ARBA" id="ARBA00008343"/>
    </source>
</evidence>
<dbReference type="InterPro" id="IPR000445">
    <property type="entry name" value="HhH_motif"/>
</dbReference>
<comment type="function">
    <text evidence="2">Adenine glycosylase active on G-A mispairs. MutY also corrects error-prone DNA synthesis past GO lesions which are due to the oxidatively damaged form of guanine: 7,8-dihydro-8-oxoguanine (8-oxo-dGTP).</text>
</comment>
<evidence type="ECO:0000256" key="8">
    <source>
        <dbReference type="ARBA" id="ARBA00022763"/>
    </source>
</evidence>
<dbReference type="RefSeq" id="WP_084272037.1">
    <property type="nucleotide sequence ID" value="NZ_JPWB01000004.1"/>
</dbReference>
<dbReference type="Pfam" id="PF10576">
    <property type="entry name" value="EndIII_4Fe-2S"/>
    <property type="match status" value="1"/>
</dbReference>
<evidence type="ECO:0000256" key="7">
    <source>
        <dbReference type="ARBA" id="ARBA00022723"/>
    </source>
</evidence>
<evidence type="ECO:0000256" key="11">
    <source>
        <dbReference type="ARBA" id="ARBA00023014"/>
    </source>
</evidence>
<dbReference type="PROSITE" id="PS01155">
    <property type="entry name" value="ENDONUCLEASE_III_2"/>
    <property type="match status" value="1"/>
</dbReference>
<dbReference type="AlphaFoldDB" id="A0A367VAG9"/>
<evidence type="ECO:0000256" key="6">
    <source>
        <dbReference type="ARBA" id="ARBA00022485"/>
    </source>
</evidence>
<dbReference type="PANTHER" id="PTHR42944:SF1">
    <property type="entry name" value="ADENINE DNA GLYCOSYLASE"/>
    <property type="match status" value="1"/>
</dbReference>
<evidence type="ECO:0000313" key="16">
    <source>
        <dbReference type="EMBL" id="RCK22218.1"/>
    </source>
</evidence>
<comment type="cofactor">
    <cofactor evidence="14">
        <name>[4Fe-4S] cluster</name>
        <dbReference type="ChEBI" id="CHEBI:49883"/>
    </cofactor>
    <text evidence="14">Binds 1 [4Fe-4S] cluster.</text>
</comment>
<dbReference type="Pfam" id="PF00633">
    <property type="entry name" value="HHH"/>
    <property type="match status" value="1"/>
</dbReference>
<dbReference type="InterPro" id="IPR003651">
    <property type="entry name" value="Endonuclease3_FeS-loop_motif"/>
</dbReference>
<evidence type="ECO:0000313" key="17">
    <source>
        <dbReference type="Proteomes" id="UP000253061"/>
    </source>
</evidence>
<dbReference type="Pfam" id="PF14815">
    <property type="entry name" value="NUDIX_4"/>
    <property type="match status" value="1"/>
</dbReference>
<dbReference type="SMART" id="SM00525">
    <property type="entry name" value="FES"/>
    <property type="match status" value="1"/>
</dbReference>
<dbReference type="SUPFAM" id="SSF55811">
    <property type="entry name" value="Nudix"/>
    <property type="match status" value="1"/>
</dbReference>
<keyword evidence="11" id="KW-0411">Iron-sulfur</keyword>
<keyword evidence="12" id="KW-0234">DNA repair</keyword>
<dbReference type="InterPro" id="IPR004035">
    <property type="entry name" value="Endouclease-III_FeS-bd_BS"/>
</dbReference>
<keyword evidence="13 14" id="KW-0326">Glycosidase</keyword>
<evidence type="ECO:0000256" key="2">
    <source>
        <dbReference type="ARBA" id="ARBA00002933"/>
    </source>
</evidence>
<dbReference type="SMART" id="SM00478">
    <property type="entry name" value="ENDO3c"/>
    <property type="match status" value="1"/>
</dbReference>
<comment type="caution">
    <text evidence="16">The sequence shown here is derived from an EMBL/GenBank/DDBJ whole genome shotgun (WGS) entry which is preliminary data.</text>
</comment>
<dbReference type="GO" id="GO:0034039">
    <property type="term" value="F:8-oxo-7,8-dihydroguanine DNA N-glycosylase activity"/>
    <property type="evidence" value="ECO:0007669"/>
    <property type="project" value="TreeGrafter"/>
</dbReference>
<dbReference type="InterPro" id="IPR044298">
    <property type="entry name" value="MIG/MutY"/>
</dbReference>
<dbReference type="InterPro" id="IPR011257">
    <property type="entry name" value="DNA_glycosylase"/>
</dbReference>
<feature type="domain" description="HhH-GPD" evidence="15">
    <location>
        <begin position="47"/>
        <end position="196"/>
    </location>
</feature>
<dbReference type="Gene3D" id="1.10.340.30">
    <property type="entry name" value="Hypothetical protein, domain 2"/>
    <property type="match status" value="1"/>
</dbReference>
<organism evidence="16 17">
    <name type="scientific">Thalassospira profundimaris</name>
    <dbReference type="NCBI Taxonomy" id="502049"/>
    <lineage>
        <taxon>Bacteria</taxon>
        <taxon>Pseudomonadati</taxon>
        <taxon>Pseudomonadota</taxon>
        <taxon>Alphaproteobacteria</taxon>
        <taxon>Rhodospirillales</taxon>
        <taxon>Thalassospiraceae</taxon>
        <taxon>Thalassospira</taxon>
    </lineage>
</organism>
<dbReference type="NCBIfam" id="TIGR01084">
    <property type="entry name" value="mutY"/>
    <property type="match status" value="1"/>
</dbReference>
<dbReference type="FunFam" id="1.10.340.30:FF:000002">
    <property type="entry name" value="Adenine DNA glycosylase"/>
    <property type="match status" value="1"/>
</dbReference>
<dbReference type="CDD" id="cd03431">
    <property type="entry name" value="NUDIX_DNA_Glycosylase_C-MutY"/>
    <property type="match status" value="1"/>
</dbReference>
<dbReference type="EMBL" id="JPWB01000004">
    <property type="protein sequence ID" value="RCK22218.1"/>
    <property type="molecule type" value="Genomic_DNA"/>
</dbReference>
<comment type="catalytic activity">
    <reaction evidence="1 14">
        <text>Hydrolyzes free adenine bases from 7,8-dihydro-8-oxoguanine:adenine mismatched double-stranded DNA, leaving an apurinic site.</text>
        <dbReference type="EC" id="3.2.2.31"/>
    </reaction>
</comment>
<dbReference type="Proteomes" id="UP000253061">
    <property type="component" value="Unassembled WGS sequence"/>
</dbReference>
<dbReference type="InterPro" id="IPR015797">
    <property type="entry name" value="NUDIX_hydrolase-like_dom_sf"/>
</dbReference>
<dbReference type="InterPro" id="IPR029119">
    <property type="entry name" value="MutY_C"/>
</dbReference>
<dbReference type="GO" id="GO:0006298">
    <property type="term" value="P:mismatch repair"/>
    <property type="evidence" value="ECO:0007669"/>
    <property type="project" value="TreeGrafter"/>
</dbReference>
<dbReference type="GO" id="GO:0000701">
    <property type="term" value="F:purine-specific mismatch base pair DNA N-glycosylase activity"/>
    <property type="evidence" value="ECO:0007669"/>
    <property type="project" value="UniProtKB-EC"/>
</dbReference>
<dbReference type="SUPFAM" id="SSF48150">
    <property type="entry name" value="DNA-glycosylase"/>
    <property type="match status" value="1"/>
</dbReference>
<evidence type="ECO:0000256" key="10">
    <source>
        <dbReference type="ARBA" id="ARBA00023004"/>
    </source>
</evidence>
<accession>A0A367VAG9</accession>
<dbReference type="PANTHER" id="PTHR42944">
    <property type="entry name" value="ADENINE DNA GLYCOSYLASE"/>
    <property type="match status" value="1"/>
</dbReference>
<evidence type="ECO:0000256" key="9">
    <source>
        <dbReference type="ARBA" id="ARBA00022801"/>
    </source>
</evidence>
<keyword evidence="7" id="KW-0479">Metal-binding</keyword>
<dbReference type="GO" id="GO:0046872">
    <property type="term" value="F:metal ion binding"/>
    <property type="evidence" value="ECO:0007669"/>
    <property type="project" value="UniProtKB-UniRule"/>
</dbReference>
<protein>
    <recommendedName>
        <fullName evidence="5 14">Adenine DNA glycosylase</fullName>
        <ecNumber evidence="4 14">3.2.2.31</ecNumber>
    </recommendedName>
</protein>
<dbReference type="InterPro" id="IPR023170">
    <property type="entry name" value="HhH_base_excis_C"/>
</dbReference>
<name>A0A367VAG9_9PROT</name>
<dbReference type="Gene3D" id="3.90.79.10">
    <property type="entry name" value="Nucleoside Triphosphate Pyrophosphohydrolase"/>
    <property type="match status" value="1"/>
</dbReference>
<dbReference type="InterPro" id="IPR005760">
    <property type="entry name" value="A/G_AdeGlyc_MutY"/>
</dbReference>
<comment type="similarity">
    <text evidence="3 14">Belongs to the Nth/MutY family.</text>
</comment>
<dbReference type="PROSITE" id="PS00764">
    <property type="entry name" value="ENDONUCLEASE_III_1"/>
    <property type="match status" value="1"/>
</dbReference>
<dbReference type="GO" id="GO:0035485">
    <property type="term" value="F:adenine/guanine mispair binding"/>
    <property type="evidence" value="ECO:0007669"/>
    <property type="project" value="TreeGrafter"/>
</dbReference>
<dbReference type="GO" id="GO:0051539">
    <property type="term" value="F:4 iron, 4 sulfur cluster binding"/>
    <property type="evidence" value="ECO:0007669"/>
    <property type="project" value="UniProtKB-UniRule"/>
</dbReference>
<dbReference type="Pfam" id="PF00730">
    <property type="entry name" value="HhH-GPD"/>
    <property type="match status" value="1"/>
</dbReference>
<proteinExistence type="inferred from homology"/>
<keyword evidence="10 14" id="KW-0408">Iron</keyword>
<dbReference type="EC" id="3.2.2.31" evidence="4 14"/>
<evidence type="ECO:0000256" key="12">
    <source>
        <dbReference type="ARBA" id="ARBA00023204"/>
    </source>
</evidence>
<keyword evidence="8 14" id="KW-0227">DNA damage</keyword>
<evidence type="ECO:0000259" key="15">
    <source>
        <dbReference type="SMART" id="SM00478"/>
    </source>
</evidence>
<keyword evidence="6" id="KW-0004">4Fe-4S</keyword>
<evidence type="ECO:0000256" key="13">
    <source>
        <dbReference type="ARBA" id="ARBA00023295"/>
    </source>
</evidence>
<gene>
    <name evidence="16" type="ORF">TH6_11140</name>
</gene>
<dbReference type="GO" id="GO:0032357">
    <property type="term" value="F:oxidized purine DNA binding"/>
    <property type="evidence" value="ECO:0007669"/>
    <property type="project" value="TreeGrafter"/>
</dbReference>
<dbReference type="InterPro" id="IPR004036">
    <property type="entry name" value="Endonuclease-III-like_CS2"/>
</dbReference>
<sequence length="359" mass="40001">MHFTHQDTQRLAASMLEWYDRHHRTLPWRSEPGETPDPYHVWLSEIMLQQTTVQTVGPYFAAFLKRWPTVTDLANAELDDVLHAWQGLGYYARARNLHKCAKVVASEYDGVFPDTEDGLLKLPGIGPYTACAVAAIAFNRHASPVDGNIERVISRLFALETPLPDVKPEIKEKSAALTPTDRPGDYAQALMDLGATVCTPRNPACGICPWQADCEGRKSGIAPELPKKRKKEPKPTRVGYAFWIRREDDGRILVRRRPEKGLLGGLYEVPGSDWRAIETPDDVMLSEAPVSAKWAELDGTVGHTFTHFHLNVSVLATTLPVEEADKLDGSWTTIDGLSDFALPTVMKKIVRHALKYGPA</sequence>
<reference evidence="16 17" key="1">
    <citation type="submission" date="2014-07" db="EMBL/GenBank/DDBJ databases">
        <title>Draft genome sequence of Thalassospira profundimaris R8-17.</title>
        <authorList>
            <person name="Lai Q."/>
            <person name="Shao Z."/>
        </authorList>
    </citation>
    <scope>NUCLEOTIDE SEQUENCE [LARGE SCALE GENOMIC DNA]</scope>
    <source>
        <strain evidence="16 17">R8-17</strain>
    </source>
</reference>
<dbReference type="GO" id="GO:0006284">
    <property type="term" value="P:base-excision repair"/>
    <property type="evidence" value="ECO:0007669"/>
    <property type="project" value="UniProtKB-UniRule"/>
</dbReference>
<evidence type="ECO:0000256" key="1">
    <source>
        <dbReference type="ARBA" id="ARBA00000843"/>
    </source>
</evidence>
<dbReference type="Gene3D" id="1.10.1670.10">
    <property type="entry name" value="Helix-hairpin-Helix base-excision DNA repair enzymes (C-terminal)"/>
    <property type="match status" value="1"/>
</dbReference>
<evidence type="ECO:0000256" key="5">
    <source>
        <dbReference type="ARBA" id="ARBA00022023"/>
    </source>
</evidence>
<evidence type="ECO:0000256" key="14">
    <source>
        <dbReference type="RuleBase" id="RU365096"/>
    </source>
</evidence>
<evidence type="ECO:0000256" key="4">
    <source>
        <dbReference type="ARBA" id="ARBA00012045"/>
    </source>
</evidence>
<keyword evidence="9" id="KW-0378">Hydrolase</keyword>
<dbReference type="CDD" id="cd00056">
    <property type="entry name" value="ENDO3c"/>
    <property type="match status" value="1"/>
</dbReference>